<protein>
    <submittedName>
        <fullName evidence="2">Uncharacterized protein DUF1851</fullName>
    </submittedName>
</protein>
<dbReference type="Proteomes" id="UP000294257">
    <property type="component" value="Unassembled WGS sequence"/>
</dbReference>
<accession>A0A4Q7L685</accession>
<dbReference type="InterPro" id="IPR015002">
    <property type="entry name" value="T6SS_Tdi1_C"/>
</dbReference>
<organism evidence="2 3">
    <name type="scientific">Herbihabitans rhizosphaerae</name>
    <dbReference type="NCBI Taxonomy" id="1872711"/>
    <lineage>
        <taxon>Bacteria</taxon>
        <taxon>Bacillati</taxon>
        <taxon>Actinomycetota</taxon>
        <taxon>Actinomycetes</taxon>
        <taxon>Pseudonocardiales</taxon>
        <taxon>Pseudonocardiaceae</taxon>
        <taxon>Herbihabitans</taxon>
    </lineage>
</organism>
<evidence type="ECO:0000259" key="1">
    <source>
        <dbReference type="Pfam" id="PF08906"/>
    </source>
</evidence>
<dbReference type="AlphaFoldDB" id="A0A4Q7L685"/>
<evidence type="ECO:0000313" key="3">
    <source>
        <dbReference type="Proteomes" id="UP000294257"/>
    </source>
</evidence>
<dbReference type="OrthoDB" id="2988179at2"/>
<feature type="domain" description="T6SS immunity protein Tdi1 C-terminal" evidence="1">
    <location>
        <begin position="63"/>
        <end position="134"/>
    </location>
</feature>
<keyword evidence="3" id="KW-1185">Reference proteome</keyword>
<proteinExistence type="predicted"/>
<dbReference type="Pfam" id="PF08906">
    <property type="entry name" value="T6SS_Tdi1_C"/>
    <property type="match status" value="1"/>
</dbReference>
<name>A0A4Q7L685_9PSEU</name>
<reference evidence="2 3" key="1">
    <citation type="submission" date="2019-02" db="EMBL/GenBank/DDBJ databases">
        <title>Genomic Encyclopedia of Type Strains, Phase IV (KMG-IV): sequencing the most valuable type-strain genomes for metagenomic binning, comparative biology and taxonomic classification.</title>
        <authorList>
            <person name="Goeker M."/>
        </authorList>
    </citation>
    <scope>NUCLEOTIDE SEQUENCE [LARGE SCALE GENOMIC DNA]</scope>
    <source>
        <strain evidence="2 3">DSM 101727</strain>
    </source>
</reference>
<sequence>MNLTKAFPAQAYARALESWAWVGLDGLEPGFTSLFGDVFFKGRNGFWYLDTIEGTLTMPWATIEELRAELDTPEGQDRYLLGALAMAAHERGLVLGEAQVYAFAHPLRLGGSPEVDNIEAIDFTVGVHIAGQLHDQLRDIPKGTPISGITITDS</sequence>
<dbReference type="RefSeq" id="WP_130342769.1">
    <property type="nucleotide sequence ID" value="NZ_SGWQ01000001.1"/>
</dbReference>
<gene>
    <name evidence="2" type="ORF">EV193_1011086</name>
</gene>
<evidence type="ECO:0000313" key="2">
    <source>
        <dbReference type="EMBL" id="RZS45199.1"/>
    </source>
</evidence>
<dbReference type="EMBL" id="SGWQ01000001">
    <property type="protein sequence ID" value="RZS45199.1"/>
    <property type="molecule type" value="Genomic_DNA"/>
</dbReference>
<comment type="caution">
    <text evidence="2">The sequence shown here is derived from an EMBL/GenBank/DDBJ whole genome shotgun (WGS) entry which is preliminary data.</text>
</comment>